<name>A0A5A5TF21_9CHLR</name>
<dbReference type="AlphaFoldDB" id="A0A5A5TF21"/>
<keyword evidence="2" id="KW-1185">Reference proteome</keyword>
<dbReference type="Proteomes" id="UP000322530">
    <property type="component" value="Unassembled WGS sequence"/>
</dbReference>
<sequence>MQGTSAIPLKETFDVLFKTVEDVALYADIIEPATHPDESMQIIRSATLGFFQKHLFS</sequence>
<organism evidence="1 2">
    <name type="scientific">Dictyobacter arantiisoli</name>
    <dbReference type="NCBI Taxonomy" id="2014874"/>
    <lineage>
        <taxon>Bacteria</taxon>
        <taxon>Bacillati</taxon>
        <taxon>Chloroflexota</taxon>
        <taxon>Ktedonobacteria</taxon>
        <taxon>Ktedonobacterales</taxon>
        <taxon>Dictyobacteraceae</taxon>
        <taxon>Dictyobacter</taxon>
    </lineage>
</organism>
<evidence type="ECO:0000313" key="2">
    <source>
        <dbReference type="Proteomes" id="UP000322530"/>
    </source>
</evidence>
<comment type="caution">
    <text evidence="1">The sequence shown here is derived from an EMBL/GenBank/DDBJ whole genome shotgun (WGS) entry which is preliminary data.</text>
</comment>
<proteinExistence type="predicted"/>
<accession>A0A5A5TF21</accession>
<protein>
    <submittedName>
        <fullName evidence="1">Uncharacterized protein</fullName>
    </submittedName>
</protein>
<evidence type="ECO:0000313" key="1">
    <source>
        <dbReference type="EMBL" id="GCF09937.1"/>
    </source>
</evidence>
<dbReference type="EMBL" id="BIXY01000055">
    <property type="protein sequence ID" value="GCF09937.1"/>
    <property type="molecule type" value="Genomic_DNA"/>
</dbReference>
<reference evidence="1 2" key="1">
    <citation type="submission" date="2019-01" db="EMBL/GenBank/DDBJ databases">
        <title>Draft genome sequence of Dictyobacter sp. Uno17.</title>
        <authorList>
            <person name="Wang C.M."/>
            <person name="Zheng Y."/>
            <person name="Sakai Y."/>
            <person name="Abe K."/>
            <person name="Yokota A."/>
            <person name="Yabe S."/>
        </authorList>
    </citation>
    <scope>NUCLEOTIDE SEQUENCE [LARGE SCALE GENOMIC DNA]</scope>
    <source>
        <strain evidence="1 2">Uno17</strain>
    </source>
</reference>
<dbReference type="RefSeq" id="WP_172632205.1">
    <property type="nucleotide sequence ID" value="NZ_BIXY01000055.1"/>
</dbReference>
<gene>
    <name evidence="1" type="ORF">KDI_35010</name>
</gene>